<protein>
    <submittedName>
        <fullName evidence="2">Uncharacterized protein</fullName>
    </submittedName>
</protein>
<evidence type="ECO:0000256" key="1">
    <source>
        <dbReference type="SAM" id="MobiDB-lite"/>
    </source>
</evidence>
<name>A0A0C3DXW8_9AGAM</name>
<reference evidence="3" key="2">
    <citation type="submission" date="2015-01" db="EMBL/GenBank/DDBJ databases">
        <title>Evolutionary Origins and Diversification of the Mycorrhizal Mutualists.</title>
        <authorList>
            <consortium name="DOE Joint Genome Institute"/>
            <consortium name="Mycorrhizal Genomics Consortium"/>
            <person name="Kohler A."/>
            <person name="Kuo A."/>
            <person name="Nagy L.G."/>
            <person name="Floudas D."/>
            <person name="Copeland A."/>
            <person name="Barry K.W."/>
            <person name="Cichocki N."/>
            <person name="Veneault-Fourrey C."/>
            <person name="LaButti K."/>
            <person name="Lindquist E.A."/>
            <person name="Lipzen A."/>
            <person name="Lundell T."/>
            <person name="Morin E."/>
            <person name="Murat C."/>
            <person name="Riley R."/>
            <person name="Ohm R."/>
            <person name="Sun H."/>
            <person name="Tunlid A."/>
            <person name="Henrissat B."/>
            <person name="Grigoriev I.V."/>
            <person name="Hibbett D.S."/>
            <person name="Martin F."/>
        </authorList>
    </citation>
    <scope>NUCLEOTIDE SEQUENCE [LARGE SCALE GENOMIC DNA]</scope>
    <source>
        <strain evidence="3">Foug A</strain>
    </source>
</reference>
<proteinExistence type="predicted"/>
<sequence length="151" mass="17253">MSRRSTKRYPGLSKSVSLHGFRGGIRYMKVLHAGRQAECLRNIDERHLADIQDQGMDIQYDEPPPLNTRDSNHDSENNSDEFSGLSNHISGRDRIELQTDHWDAQMCHLVEAYLEFRSRNPSDSFLRDESAEVAEAAAVDKIQYLGEITSM</sequence>
<accession>A0A0C3DXW8</accession>
<organism evidence="2 3">
    <name type="scientific">Scleroderma citrinum Foug A</name>
    <dbReference type="NCBI Taxonomy" id="1036808"/>
    <lineage>
        <taxon>Eukaryota</taxon>
        <taxon>Fungi</taxon>
        <taxon>Dikarya</taxon>
        <taxon>Basidiomycota</taxon>
        <taxon>Agaricomycotina</taxon>
        <taxon>Agaricomycetes</taxon>
        <taxon>Agaricomycetidae</taxon>
        <taxon>Boletales</taxon>
        <taxon>Sclerodermatineae</taxon>
        <taxon>Sclerodermataceae</taxon>
        <taxon>Scleroderma</taxon>
    </lineage>
</organism>
<gene>
    <name evidence="2" type="ORF">SCLCIDRAFT_26439</name>
</gene>
<reference evidence="2 3" key="1">
    <citation type="submission" date="2014-04" db="EMBL/GenBank/DDBJ databases">
        <authorList>
            <consortium name="DOE Joint Genome Institute"/>
            <person name="Kuo A."/>
            <person name="Kohler A."/>
            <person name="Nagy L.G."/>
            <person name="Floudas D."/>
            <person name="Copeland A."/>
            <person name="Barry K.W."/>
            <person name="Cichocki N."/>
            <person name="Veneault-Fourrey C."/>
            <person name="LaButti K."/>
            <person name="Lindquist E.A."/>
            <person name="Lipzen A."/>
            <person name="Lundell T."/>
            <person name="Morin E."/>
            <person name="Murat C."/>
            <person name="Sun H."/>
            <person name="Tunlid A."/>
            <person name="Henrissat B."/>
            <person name="Grigoriev I.V."/>
            <person name="Hibbett D.S."/>
            <person name="Martin F."/>
            <person name="Nordberg H.P."/>
            <person name="Cantor M.N."/>
            <person name="Hua S.X."/>
        </authorList>
    </citation>
    <scope>NUCLEOTIDE SEQUENCE [LARGE SCALE GENOMIC DNA]</scope>
    <source>
        <strain evidence="2 3">Foug A</strain>
    </source>
</reference>
<dbReference type="HOGENOM" id="CLU_1732565_0_0_1"/>
<dbReference type="Proteomes" id="UP000053989">
    <property type="component" value="Unassembled WGS sequence"/>
</dbReference>
<evidence type="ECO:0000313" key="2">
    <source>
        <dbReference type="EMBL" id="KIM60736.1"/>
    </source>
</evidence>
<dbReference type="AlphaFoldDB" id="A0A0C3DXW8"/>
<evidence type="ECO:0000313" key="3">
    <source>
        <dbReference type="Proteomes" id="UP000053989"/>
    </source>
</evidence>
<dbReference type="OrthoDB" id="2708208at2759"/>
<keyword evidence="3" id="KW-1185">Reference proteome</keyword>
<dbReference type="EMBL" id="KN822059">
    <property type="protein sequence ID" value="KIM60736.1"/>
    <property type="molecule type" value="Genomic_DNA"/>
</dbReference>
<feature type="region of interest" description="Disordered" evidence="1">
    <location>
        <begin position="57"/>
        <end position="87"/>
    </location>
</feature>
<dbReference type="InParanoid" id="A0A0C3DXW8"/>